<proteinExistence type="predicted"/>
<evidence type="ECO:0000313" key="2">
    <source>
        <dbReference type="Proteomes" id="UP001596004"/>
    </source>
</evidence>
<organism evidence="1 2">
    <name type="scientific">Sphaerisporangium dianthi</name>
    <dbReference type="NCBI Taxonomy" id="1436120"/>
    <lineage>
        <taxon>Bacteria</taxon>
        <taxon>Bacillati</taxon>
        <taxon>Actinomycetota</taxon>
        <taxon>Actinomycetes</taxon>
        <taxon>Streptosporangiales</taxon>
        <taxon>Streptosporangiaceae</taxon>
        <taxon>Sphaerisporangium</taxon>
    </lineage>
</organism>
<accession>A0ABV9CK69</accession>
<sequence length="86" mass="9622">MAADDRLTDTAGSEDELARRLRDVYRRVAAARMSPEEKERASRRFVAICDIAKRDVDHARARLDAFLADLEAESDTPGRGNIAECD</sequence>
<dbReference type="RefSeq" id="WP_380843281.1">
    <property type="nucleotide sequence ID" value="NZ_JBHSFP010000016.1"/>
</dbReference>
<name>A0ABV9CK69_9ACTN</name>
<reference evidence="2" key="1">
    <citation type="journal article" date="2019" name="Int. J. Syst. Evol. Microbiol.">
        <title>The Global Catalogue of Microorganisms (GCM) 10K type strain sequencing project: providing services to taxonomists for standard genome sequencing and annotation.</title>
        <authorList>
            <consortium name="The Broad Institute Genomics Platform"/>
            <consortium name="The Broad Institute Genome Sequencing Center for Infectious Disease"/>
            <person name="Wu L."/>
            <person name="Ma J."/>
        </authorList>
    </citation>
    <scope>NUCLEOTIDE SEQUENCE [LARGE SCALE GENOMIC DNA]</scope>
    <source>
        <strain evidence="2">CGMCC 4.7132</strain>
    </source>
</reference>
<gene>
    <name evidence="1" type="ORF">ACFO60_22945</name>
</gene>
<comment type="caution">
    <text evidence="1">The sequence shown here is derived from an EMBL/GenBank/DDBJ whole genome shotgun (WGS) entry which is preliminary data.</text>
</comment>
<evidence type="ECO:0000313" key="1">
    <source>
        <dbReference type="EMBL" id="MFC4533636.1"/>
    </source>
</evidence>
<protein>
    <submittedName>
        <fullName evidence="1">Uncharacterized protein</fullName>
    </submittedName>
</protein>
<dbReference type="Proteomes" id="UP001596004">
    <property type="component" value="Unassembled WGS sequence"/>
</dbReference>
<dbReference type="EMBL" id="JBHSFP010000016">
    <property type="protein sequence ID" value="MFC4533636.1"/>
    <property type="molecule type" value="Genomic_DNA"/>
</dbReference>
<keyword evidence="2" id="KW-1185">Reference proteome</keyword>